<feature type="transmembrane region" description="Helical" evidence="1">
    <location>
        <begin position="6"/>
        <end position="27"/>
    </location>
</feature>
<accession>A0A6A8GBY8</accession>
<evidence type="ECO:0000313" key="3">
    <source>
        <dbReference type="Proteomes" id="UP000439022"/>
    </source>
</evidence>
<evidence type="ECO:0000313" key="2">
    <source>
        <dbReference type="EMBL" id="MRX20628.1"/>
    </source>
</evidence>
<proteinExistence type="predicted"/>
<evidence type="ECO:0000256" key="1">
    <source>
        <dbReference type="SAM" id="Phobius"/>
    </source>
</evidence>
<name>A0A6A8GBY8_9EURY</name>
<keyword evidence="1" id="KW-0812">Transmembrane</keyword>
<dbReference type="RefSeq" id="WP_154326157.1">
    <property type="nucleotide sequence ID" value="NZ_WKJO01000001.1"/>
</dbReference>
<reference evidence="2 3" key="1">
    <citation type="submission" date="2019-11" db="EMBL/GenBank/DDBJ databases">
        <title>Whole genome sequence of Haloferax sp. MBLA0076.</title>
        <authorList>
            <person name="Seo M.-J."/>
            <person name="Cho E.-S."/>
        </authorList>
    </citation>
    <scope>NUCLEOTIDE SEQUENCE [LARGE SCALE GENOMIC DNA]</scope>
    <source>
        <strain evidence="2 3">MBLA0076</strain>
    </source>
</reference>
<organism evidence="2 3">
    <name type="scientific">Haloferax litoreum</name>
    <dbReference type="NCBI Taxonomy" id="2666140"/>
    <lineage>
        <taxon>Archaea</taxon>
        <taxon>Methanobacteriati</taxon>
        <taxon>Methanobacteriota</taxon>
        <taxon>Stenosarchaea group</taxon>
        <taxon>Halobacteria</taxon>
        <taxon>Halobacteriales</taxon>
        <taxon>Haloferacaceae</taxon>
        <taxon>Haloferax</taxon>
    </lineage>
</organism>
<protein>
    <submittedName>
        <fullName evidence="2">Uncharacterized protein</fullName>
    </submittedName>
</protein>
<dbReference type="AlphaFoldDB" id="A0A6A8GBY8"/>
<gene>
    <name evidence="2" type="ORF">GJR96_01455</name>
</gene>
<keyword evidence="3" id="KW-1185">Reference proteome</keyword>
<comment type="caution">
    <text evidence="2">The sequence shown here is derived from an EMBL/GenBank/DDBJ whole genome shotgun (WGS) entry which is preliminary data.</text>
</comment>
<keyword evidence="1" id="KW-1133">Transmembrane helix</keyword>
<keyword evidence="1" id="KW-0472">Membrane</keyword>
<dbReference type="Proteomes" id="UP000439022">
    <property type="component" value="Unassembled WGS sequence"/>
</dbReference>
<sequence>MSDKVGLPEAVSMALAVVVVGVELLYFEREPIASEVKAVERRVEENV</sequence>
<dbReference type="EMBL" id="WKJO01000001">
    <property type="protein sequence ID" value="MRX20628.1"/>
    <property type="molecule type" value="Genomic_DNA"/>
</dbReference>